<evidence type="ECO:0000313" key="3">
    <source>
        <dbReference type="Proteomes" id="UP000004664"/>
    </source>
</evidence>
<gene>
    <name evidence="2" type="ORF">Mettu_2819</name>
</gene>
<keyword evidence="3" id="KW-1185">Reference proteome</keyword>
<keyword evidence="1" id="KW-0812">Transmembrane</keyword>
<accession>G3J1V4</accession>
<name>G3J1V4_METTV</name>
<sequence>MQQKRNKKLIVKVLIVGAVIAILSYLFHPGVGQLSVMLNGEPVAEPLVRFAAVPTFLLIMIVTGVLMVLLFLGVGVFMFLFAMCVALVGIFIMAPYFWPVLVIILLMTTLMTVGNGNGD</sequence>
<dbReference type="AlphaFoldDB" id="G3J1V4"/>
<proteinExistence type="predicted"/>
<organism evidence="2 3">
    <name type="scientific">Methylobacter tundripaludum (strain ATCC BAA-1195 / DSM 17260 / SV96)</name>
    <dbReference type="NCBI Taxonomy" id="697282"/>
    <lineage>
        <taxon>Bacteria</taxon>
        <taxon>Pseudomonadati</taxon>
        <taxon>Pseudomonadota</taxon>
        <taxon>Gammaproteobacteria</taxon>
        <taxon>Methylococcales</taxon>
        <taxon>Methylococcaceae</taxon>
        <taxon>Methylobacter</taxon>
    </lineage>
</organism>
<feature type="transmembrane region" description="Helical" evidence="1">
    <location>
        <begin position="9"/>
        <end position="27"/>
    </location>
</feature>
<dbReference type="Proteomes" id="UP000004664">
    <property type="component" value="Unassembled WGS sequence"/>
</dbReference>
<dbReference type="EMBL" id="JH109154">
    <property type="protein sequence ID" value="EGW19710.1"/>
    <property type="molecule type" value="Genomic_DNA"/>
</dbReference>
<feature type="transmembrane region" description="Helical" evidence="1">
    <location>
        <begin position="79"/>
        <end position="107"/>
    </location>
</feature>
<keyword evidence="1" id="KW-1133">Transmembrane helix</keyword>
<dbReference type="OrthoDB" id="5571363at2"/>
<keyword evidence="1" id="KW-0472">Membrane</keyword>
<protein>
    <submittedName>
        <fullName evidence="2">Uncharacterized protein</fullName>
    </submittedName>
</protein>
<dbReference type="eggNOG" id="ENOG5031KG9">
    <property type="taxonomic scope" value="Bacteria"/>
</dbReference>
<evidence type="ECO:0000256" key="1">
    <source>
        <dbReference type="SAM" id="Phobius"/>
    </source>
</evidence>
<dbReference type="RefSeq" id="WP_006893875.1">
    <property type="nucleotide sequence ID" value="NZ_JH109154.1"/>
</dbReference>
<dbReference type="STRING" id="697282.Mettu_2819"/>
<feature type="transmembrane region" description="Helical" evidence="1">
    <location>
        <begin position="47"/>
        <end position="72"/>
    </location>
</feature>
<dbReference type="HOGENOM" id="CLU_2093991_0_0_6"/>
<evidence type="ECO:0000313" key="2">
    <source>
        <dbReference type="EMBL" id="EGW19710.1"/>
    </source>
</evidence>
<reference evidence="2 3" key="1">
    <citation type="submission" date="2011-06" db="EMBL/GenBank/DDBJ databases">
        <title>Genomic sequence of Methylobacter tundripaludum SV96.</title>
        <authorList>
            <consortium name="US DOE Joint Genome Institute"/>
            <person name="Lucas S."/>
            <person name="Han J."/>
            <person name="Lapidus A."/>
            <person name="Cheng J.-F."/>
            <person name="Goodwin L."/>
            <person name="Pitluck S."/>
            <person name="Held B."/>
            <person name="Detter J.C."/>
            <person name="Han C."/>
            <person name="Tapia R."/>
            <person name="Land M."/>
            <person name="Hauser L."/>
            <person name="Kyrpides N."/>
            <person name="Ivanova N."/>
            <person name="Ovchinnikova G."/>
            <person name="Pagani I."/>
            <person name="Klotz M.G."/>
            <person name="Dispirito A.A."/>
            <person name="Murrell J.C."/>
            <person name="Dunfield P."/>
            <person name="Kalyuzhnaya M.G."/>
            <person name="Svenning M."/>
            <person name="Trotsenko Y.A."/>
            <person name="Stein L.Y."/>
            <person name="Woyke T."/>
        </authorList>
    </citation>
    <scope>NUCLEOTIDE SEQUENCE [LARGE SCALE GENOMIC DNA]</scope>
    <source>
        <strain evidence="3">ATCC BAA-1195 / DSM 17260 / SV96</strain>
    </source>
</reference>